<reference evidence="1" key="1">
    <citation type="submission" date="2022-10" db="EMBL/GenBank/DDBJ databases">
        <title>The complete genomes of actinobacterial strains from the NBC collection.</title>
        <authorList>
            <person name="Joergensen T.S."/>
            <person name="Alvarez Arevalo M."/>
            <person name="Sterndorff E.B."/>
            <person name="Faurdal D."/>
            <person name="Vuksanovic O."/>
            <person name="Mourched A.-S."/>
            <person name="Charusanti P."/>
            <person name="Shaw S."/>
            <person name="Blin K."/>
            <person name="Weber T."/>
        </authorList>
    </citation>
    <scope>NUCLEOTIDE SEQUENCE</scope>
    <source>
        <strain evidence="1">NBC_00060</strain>
    </source>
</reference>
<organism evidence="1">
    <name type="scientific">Streptomyces sp. NBC_00060</name>
    <dbReference type="NCBI Taxonomy" id="2975636"/>
    <lineage>
        <taxon>Bacteria</taxon>
        <taxon>Bacillati</taxon>
        <taxon>Actinomycetota</taxon>
        <taxon>Actinomycetes</taxon>
        <taxon>Kitasatosporales</taxon>
        <taxon>Streptomycetaceae</taxon>
        <taxon>Streptomyces</taxon>
    </lineage>
</organism>
<evidence type="ECO:0000313" key="1">
    <source>
        <dbReference type="EMBL" id="WTU38843.1"/>
    </source>
</evidence>
<dbReference type="EMBL" id="CP108253">
    <property type="protein sequence ID" value="WTU38843.1"/>
    <property type="molecule type" value="Genomic_DNA"/>
</dbReference>
<accession>A0AAU2GUU9</accession>
<protein>
    <submittedName>
        <fullName evidence="1">Uncharacterized protein</fullName>
    </submittedName>
</protein>
<dbReference type="AlphaFoldDB" id="A0AAU2GUU9"/>
<proteinExistence type="predicted"/>
<sequence length="88" mass="10045">MEFTLKLSRGMIIRPSRGIFPRRAENAPVYLPRGADLQLGQSPENYTNSDIRIQQKEGDRFHFAGMDNSSTDTMVESKSFTPARFISY</sequence>
<gene>
    <name evidence="1" type="ORF">OHV25_04280</name>
</gene>
<name>A0AAU2GUU9_9ACTN</name>